<evidence type="ECO:0000256" key="12">
    <source>
        <dbReference type="SAM" id="Coils"/>
    </source>
</evidence>
<dbReference type="InterPro" id="IPR003374">
    <property type="entry name" value="ApbE-like_sf"/>
</dbReference>
<keyword evidence="7 10" id="KW-0460">Magnesium</keyword>
<dbReference type="Gene3D" id="3.10.520.10">
    <property type="entry name" value="ApbE-like domains"/>
    <property type="match status" value="1"/>
</dbReference>
<gene>
    <name evidence="13" type="ORF">E0F88_22870</name>
</gene>
<dbReference type="RefSeq" id="WP_131960603.1">
    <property type="nucleotide sequence ID" value="NZ_SMFL01000009.1"/>
</dbReference>
<keyword evidence="12" id="KW-0175">Coiled coil</keyword>
<comment type="similarity">
    <text evidence="10">Belongs to the ApbE family.</text>
</comment>
<dbReference type="SUPFAM" id="SSF143631">
    <property type="entry name" value="ApbE-like"/>
    <property type="match status" value="1"/>
</dbReference>
<evidence type="ECO:0000256" key="7">
    <source>
        <dbReference type="ARBA" id="ARBA00022842"/>
    </source>
</evidence>
<keyword evidence="3 10" id="KW-0285">Flavoprotein</keyword>
<evidence type="ECO:0000256" key="8">
    <source>
        <dbReference type="ARBA" id="ARBA00031306"/>
    </source>
</evidence>
<dbReference type="Pfam" id="PF02424">
    <property type="entry name" value="ApbE"/>
    <property type="match status" value="1"/>
</dbReference>
<keyword evidence="4 10" id="KW-0808">Transferase</keyword>
<evidence type="ECO:0000256" key="11">
    <source>
        <dbReference type="PIRSR" id="PIRSR006268-2"/>
    </source>
</evidence>
<dbReference type="EMBL" id="SMFL01000009">
    <property type="protein sequence ID" value="TDE12536.1"/>
    <property type="molecule type" value="Genomic_DNA"/>
</dbReference>
<feature type="coiled-coil region" evidence="12">
    <location>
        <begin position="24"/>
        <end position="51"/>
    </location>
</feature>
<evidence type="ECO:0000313" key="14">
    <source>
        <dbReference type="Proteomes" id="UP000294850"/>
    </source>
</evidence>
<accession>A0A4R5DF60</accession>
<evidence type="ECO:0000256" key="2">
    <source>
        <dbReference type="ARBA" id="ARBA00016337"/>
    </source>
</evidence>
<dbReference type="PIRSF" id="PIRSF006268">
    <property type="entry name" value="ApbE"/>
    <property type="match status" value="1"/>
</dbReference>
<evidence type="ECO:0000256" key="9">
    <source>
        <dbReference type="ARBA" id="ARBA00048540"/>
    </source>
</evidence>
<organism evidence="13 14">
    <name type="scientific">Dyadobacter psychrotolerans</name>
    <dbReference type="NCBI Taxonomy" id="2541721"/>
    <lineage>
        <taxon>Bacteria</taxon>
        <taxon>Pseudomonadati</taxon>
        <taxon>Bacteroidota</taxon>
        <taxon>Cytophagia</taxon>
        <taxon>Cytophagales</taxon>
        <taxon>Spirosomataceae</taxon>
        <taxon>Dyadobacter</taxon>
    </lineage>
</organism>
<evidence type="ECO:0000256" key="6">
    <source>
        <dbReference type="ARBA" id="ARBA00022827"/>
    </source>
</evidence>
<evidence type="ECO:0000256" key="4">
    <source>
        <dbReference type="ARBA" id="ARBA00022679"/>
    </source>
</evidence>
<comment type="catalytic activity">
    <reaction evidence="9 10">
        <text>L-threonyl-[protein] + FAD = FMN-L-threonyl-[protein] + AMP + H(+)</text>
        <dbReference type="Rhea" id="RHEA:36847"/>
        <dbReference type="Rhea" id="RHEA-COMP:11060"/>
        <dbReference type="Rhea" id="RHEA-COMP:11061"/>
        <dbReference type="ChEBI" id="CHEBI:15378"/>
        <dbReference type="ChEBI" id="CHEBI:30013"/>
        <dbReference type="ChEBI" id="CHEBI:57692"/>
        <dbReference type="ChEBI" id="CHEBI:74257"/>
        <dbReference type="ChEBI" id="CHEBI:456215"/>
        <dbReference type="EC" id="2.7.1.180"/>
    </reaction>
</comment>
<keyword evidence="14" id="KW-1185">Reference proteome</keyword>
<feature type="binding site" evidence="11">
    <location>
        <position position="261"/>
    </location>
    <ligand>
        <name>Mg(2+)</name>
        <dbReference type="ChEBI" id="CHEBI:18420"/>
    </ligand>
</feature>
<evidence type="ECO:0000256" key="10">
    <source>
        <dbReference type="PIRNR" id="PIRNR006268"/>
    </source>
</evidence>
<dbReference type="EC" id="2.7.1.180" evidence="1 10"/>
<dbReference type="InterPro" id="IPR024932">
    <property type="entry name" value="ApbE"/>
</dbReference>
<evidence type="ECO:0000256" key="5">
    <source>
        <dbReference type="ARBA" id="ARBA00022723"/>
    </source>
</evidence>
<dbReference type="GO" id="GO:0046872">
    <property type="term" value="F:metal ion binding"/>
    <property type="evidence" value="ECO:0007669"/>
    <property type="project" value="UniProtKB-UniRule"/>
</dbReference>
<feature type="binding site" evidence="11">
    <location>
        <position position="149"/>
    </location>
    <ligand>
        <name>Mg(2+)</name>
        <dbReference type="ChEBI" id="CHEBI:18420"/>
    </ligand>
</feature>
<reference evidence="13 14" key="1">
    <citation type="submission" date="2019-03" db="EMBL/GenBank/DDBJ databases">
        <title>Dyadobacter AR-3-6 sp. nov., isolated from arctic soil.</title>
        <authorList>
            <person name="Chaudhary D.K."/>
        </authorList>
    </citation>
    <scope>NUCLEOTIDE SEQUENCE [LARGE SCALE GENOMIC DNA]</scope>
    <source>
        <strain evidence="13 14">AR-3-6</strain>
    </source>
</reference>
<dbReference type="AlphaFoldDB" id="A0A4R5DF60"/>
<dbReference type="OrthoDB" id="9778595at2"/>
<dbReference type="PANTHER" id="PTHR30040">
    <property type="entry name" value="THIAMINE BIOSYNTHESIS LIPOPROTEIN APBE"/>
    <property type="match status" value="1"/>
</dbReference>
<comment type="caution">
    <text evidence="13">The sequence shown here is derived from an EMBL/GenBank/DDBJ whole genome shotgun (WGS) entry which is preliminary data.</text>
</comment>
<dbReference type="GO" id="GO:0016740">
    <property type="term" value="F:transferase activity"/>
    <property type="evidence" value="ECO:0007669"/>
    <property type="project" value="UniProtKB-UniRule"/>
</dbReference>
<keyword evidence="6 10" id="KW-0274">FAD</keyword>
<dbReference type="Proteomes" id="UP000294850">
    <property type="component" value="Unassembled WGS sequence"/>
</dbReference>
<evidence type="ECO:0000256" key="1">
    <source>
        <dbReference type="ARBA" id="ARBA00011955"/>
    </source>
</evidence>
<feature type="binding site" evidence="11">
    <location>
        <position position="265"/>
    </location>
    <ligand>
        <name>Mg(2+)</name>
        <dbReference type="ChEBI" id="CHEBI:18420"/>
    </ligand>
</feature>
<name>A0A4R5DF60_9BACT</name>
<sequence>MEEFKIIRKLMGSVFELIISDTDKSRAEELLETGVKEIERLENLLSEFRETSFTSLLNKNAGLQPVTIEKEVFDLIERSVQISNLTQGSFDITVGPLKKLYDFKNGKFVLPDKSAVKKALQVVGYKHISLRENNNVFLKKKGMFISFSAIGKGYAADRVKQIWQILGVEHGVVNAGGDLTVLGKKGNGQEWKIGIADPDNPDKILCYIPIENASVATSGDYEQFFIKNGIRYAHNINPKTGKPVSGIKSVTVISPRAELSDALATAIFVMGVGAGIHLINQLPQTHCLIIDDRNNISHSSNLIFEYAKE</sequence>
<evidence type="ECO:0000256" key="3">
    <source>
        <dbReference type="ARBA" id="ARBA00022630"/>
    </source>
</evidence>
<evidence type="ECO:0000313" key="13">
    <source>
        <dbReference type="EMBL" id="TDE12536.1"/>
    </source>
</evidence>
<protein>
    <recommendedName>
        <fullName evidence="2 10">FAD:protein FMN transferase</fullName>
        <ecNumber evidence="1 10">2.7.1.180</ecNumber>
    </recommendedName>
    <alternativeName>
        <fullName evidence="8 10">Flavin transferase</fullName>
    </alternativeName>
</protein>
<comment type="cofactor">
    <cofactor evidence="11">
        <name>Mg(2+)</name>
        <dbReference type="ChEBI" id="CHEBI:18420"/>
    </cofactor>
    <cofactor evidence="11">
        <name>Mn(2+)</name>
        <dbReference type="ChEBI" id="CHEBI:29035"/>
    </cofactor>
    <text evidence="11">Magnesium. Can also use manganese.</text>
</comment>
<proteinExistence type="inferred from homology"/>
<keyword evidence="5 10" id="KW-0479">Metal-binding</keyword>
<dbReference type="PANTHER" id="PTHR30040:SF2">
    <property type="entry name" value="FAD:PROTEIN FMN TRANSFERASE"/>
    <property type="match status" value="1"/>
</dbReference>